<reference evidence="6 7" key="1">
    <citation type="journal article" date="2015" name="Microbes Environ.">
        <title>Distribution and evolution of nitrogen fixation genes in the phylum bacteroidetes.</title>
        <authorList>
            <person name="Inoue J."/>
            <person name="Oshima K."/>
            <person name="Suda W."/>
            <person name="Sakamoto M."/>
            <person name="Iino T."/>
            <person name="Noda S."/>
            <person name="Hongoh Y."/>
            <person name="Hattori M."/>
            <person name="Ohkuma M."/>
        </authorList>
    </citation>
    <scope>NUCLEOTIDE SEQUENCE [LARGE SCALE GENOMIC DNA]</scope>
    <source>
        <strain evidence="6">JCM 15548</strain>
    </source>
</reference>
<dbReference type="GO" id="GO:0009279">
    <property type="term" value="C:cell outer membrane"/>
    <property type="evidence" value="ECO:0007669"/>
    <property type="project" value="UniProtKB-SubCell"/>
</dbReference>
<dbReference type="AlphaFoldDB" id="A0A0E9LQ96"/>
<dbReference type="PANTHER" id="PTHR30026:SF20">
    <property type="entry name" value="OUTER MEMBRANE PROTEIN TOLC"/>
    <property type="match status" value="1"/>
</dbReference>
<proteinExistence type="predicted"/>
<name>A0A0E9LQ96_9BACT</name>
<sequence length="436" mass="50012">MKEMAFYAFLIFLLGSVFTLGAQPVQLEDCWERSRAHYPLNDASRALVEELTQERMKNSAAAWYPQLEMGAQASWQSDVPHVDLDNPMFDLPMAPKDQYKAFAEVSQTLYNGGYTRGNKRLTAAEGGAEQQDLEVKLREVKSTVTDVYFSLLKLREQKKQMVAYMDDLDARVRELSSAVKNEMVHVTELNLLEVEKMKAEKQQMALTSSEQALLEILSLFTGTSISEEDELTVPREDLFMSPEARPERKVYAFQQEQLEARQALNQVATRPKLAAFAQAGYGNPGFNMLKDEFDTFYMVGLRLRWQPWDWKVSSRNDKVLALQSELLQQRESSFDLELQRTHYQLSGELQQYQYKMATDSAIVAKHQQIVAHYQTRLKNGAITAADYISALNAASRAQLEMKINHLQYLHSLAKQYMVGWEAGNFQETKKQVNHEE</sequence>
<evidence type="ECO:0000313" key="6">
    <source>
        <dbReference type="EMBL" id="GAO27787.1"/>
    </source>
</evidence>
<keyword evidence="3" id="KW-0812">Transmembrane</keyword>
<accession>A0A0E9LQ96</accession>
<dbReference type="STRING" id="1236989.JCM15548_14639"/>
<evidence type="ECO:0000256" key="1">
    <source>
        <dbReference type="ARBA" id="ARBA00004442"/>
    </source>
</evidence>
<dbReference type="GO" id="GO:0015288">
    <property type="term" value="F:porin activity"/>
    <property type="evidence" value="ECO:0007669"/>
    <property type="project" value="TreeGrafter"/>
</dbReference>
<dbReference type="GO" id="GO:0015562">
    <property type="term" value="F:efflux transmembrane transporter activity"/>
    <property type="evidence" value="ECO:0007669"/>
    <property type="project" value="InterPro"/>
</dbReference>
<dbReference type="OrthoDB" id="976750at2"/>
<evidence type="ECO:0000256" key="5">
    <source>
        <dbReference type="ARBA" id="ARBA00023237"/>
    </source>
</evidence>
<organism evidence="6 7">
    <name type="scientific">Geofilum rubicundum JCM 15548</name>
    <dbReference type="NCBI Taxonomy" id="1236989"/>
    <lineage>
        <taxon>Bacteria</taxon>
        <taxon>Pseudomonadati</taxon>
        <taxon>Bacteroidota</taxon>
        <taxon>Bacteroidia</taxon>
        <taxon>Marinilabiliales</taxon>
        <taxon>Marinilabiliaceae</taxon>
        <taxon>Geofilum</taxon>
    </lineage>
</organism>
<dbReference type="SUPFAM" id="SSF56954">
    <property type="entry name" value="Outer membrane efflux proteins (OEP)"/>
    <property type="match status" value="1"/>
</dbReference>
<keyword evidence="4" id="KW-0472">Membrane</keyword>
<dbReference type="GO" id="GO:1990281">
    <property type="term" value="C:efflux pump complex"/>
    <property type="evidence" value="ECO:0007669"/>
    <property type="project" value="TreeGrafter"/>
</dbReference>
<evidence type="ECO:0000313" key="7">
    <source>
        <dbReference type="Proteomes" id="UP000032900"/>
    </source>
</evidence>
<keyword evidence="5" id="KW-0998">Cell outer membrane</keyword>
<evidence type="ECO:0000256" key="3">
    <source>
        <dbReference type="ARBA" id="ARBA00022692"/>
    </source>
</evidence>
<dbReference type="PANTHER" id="PTHR30026">
    <property type="entry name" value="OUTER MEMBRANE PROTEIN TOLC"/>
    <property type="match status" value="1"/>
</dbReference>
<dbReference type="RefSeq" id="WP_062128847.1">
    <property type="nucleotide sequence ID" value="NZ_BAZW01000101.1"/>
</dbReference>
<dbReference type="InterPro" id="IPR051906">
    <property type="entry name" value="TolC-like"/>
</dbReference>
<gene>
    <name evidence="6" type="ORF">JCM15548_14639</name>
</gene>
<keyword evidence="2" id="KW-1134">Transmembrane beta strand</keyword>
<comment type="subcellular location">
    <subcellularLocation>
        <location evidence="1">Cell outer membrane</location>
    </subcellularLocation>
</comment>
<dbReference type="Gene3D" id="1.20.1600.10">
    <property type="entry name" value="Outer membrane efflux proteins (OEP)"/>
    <property type="match status" value="1"/>
</dbReference>
<protein>
    <submittedName>
        <fullName evidence="6">Outer membrane efflux protein</fullName>
    </submittedName>
</protein>
<evidence type="ECO:0000256" key="4">
    <source>
        <dbReference type="ARBA" id="ARBA00023136"/>
    </source>
</evidence>
<comment type="caution">
    <text evidence="6">The sequence shown here is derived from an EMBL/GenBank/DDBJ whole genome shotgun (WGS) entry which is preliminary data.</text>
</comment>
<dbReference type="EMBL" id="BAZW01000101">
    <property type="protein sequence ID" value="GAO27787.1"/>
    <property type="molecule type" value="Genomic_DNA"/>
</dbReference>
<dbReference type="Proteomes" id="UP000032900">
    <property type="component" value="Unassembled WGS sequence"/>
</dbReference>
<evidence type="ECO:0000256" key="2">
    <source>
        <dbReference type="ARBA" id="ARBA00022452"/>
    </source>
</evidence>
<keyword evidence="7" id="KW-1185">Reference proteome</keyword>